<evidence type="ECO:0000313" key="2">
    <source>
        <dbReference type="Proteomes" id="UP001165186"/>
    </source>
</evidence>
<reference evidence="1" key="1">
    <citation type="submission" date="2024-09" db="EMBL/GenBank/DDBJ databases">
        <title>Draft Genome Sequences of Neofusicoccum parvum.</title>
        <authorList>
            <person name="Ashida A."/>
            <person name="Camagna M."/>
            <person name="Tanaka A."/>
            <person name="Takemoto D."/>
        </authorList>
    </citation>
    <scope>NUCLEOTIDE SEQUENCE</scope>
    <source>
        <strain evidence="1">PPO83</strain>
    </source>
</reference>
<evidence type="ECO:0000313" key="1">
    <source>
        <dbReference type="EMBL" id="GME40773.1"/>
    </source>
</evidence>
<sequence length="102" mass="10023">MSSGGGHYPPVDGWYRSHAVTNTGQYYNPPASSAPGTSAPNTSGGTSTSGGPRTSMGAYDAYTAGSGGGITATSGGPPAPGSGYVPNFGGHGPYDPRDTRPL</sequence>
<organism evidence="1 2">
    <name type="scientific">Neofusicoccum parvum</name>
    <dbReference type="NCBI Taxonomy" id="310453"/>
    <lineage>
        <taxon>Eukaryota</taxon>
        <taxon>Fungi</taxon>
        <taxon>Dikarya</taxon>
        <taxon>Ascomycota</taxon>
        <taxon>Pezizomycotina</taxon>
        <taxon>Dothideomycetes</taxon>
        <taxon>Dothideomycetes incertae sedis</taxon>
        <taxon>Botryosphaeriales</taxon>
        <taxon>Botryosphaeriaceae</taxon>
        <taxon>Neofusicoccum</taxon>
    </lineage>
</organism>
<protein>
    <submittedName>
        <fullName evidence="1">Uncharacterized protein</fullName>
    </submittedName>
</protein>
<proteinExistence type="predicted"/>
<name>A0ACB5SHA3_9PEZI</name>
<gene>
    <name evidence="1" type="primary">g4948</name>
    <name evidence="1" type="ORF">NpPPO83_00004948</name>
</gene>
<keyword evidence="2" id="KW-1185">Reference proteome</keyword>
<dbReference type="EMBL" id="BSXG01000094">
    <property type="protein sequence ID" value="GME40773.1"/>
    <property type="molecule type" value="Genomic_DNA"/>
</dbReference>
<dbReference type="Proteomes" id="UP001165186">
    <property type="component" value="Unassembled WGS sequence"/>
</dbReference>
<comment type="caution">
    <text evidence="1">The sequence shown here is derived from an EMBL/GenBank/DDBJ whole genome shotgun (WGS) entry which is preliminary data.</text>
</comment>
<accession>A0ACB5SHA3</accession>